<evidence type="ECO:0000313" key="1">
    <source>
        <dbReference type="EMBL" id="QCC50549.1"/>
    </source>
</evidence>
<accession>A0A4D6H9H1</accession>
<evidence type="ECO:0000313" key="2">
    <source>
        <dbReference type="Proteomes" id="UP000296706"/>
    </source>
</evidence>
<dbReference type="KEGG" id="hsn:DV733_04515"/>
<dbReference type="STRING" id="1457250.GCA_000755225_03207"/>
<dbReference type="SUPFAM" id="SSF52833">
    <property type="entry name" value="Thioredoxin-like"/>
    <property type="match status" value="1"/>
</dbReference>
<sequence>MSDPVPITIYRRHPCELCEDALETIESVAEAADVEVAIEQIDVDSESDLRERYGETVPVVYVDGTKQFELFVDEQVLLGALQDARKSA</sequence>
<protein>
    <submittedName>
        <fullName evidence="1">Glutaredoxin family protein</fullName>
    </submittedName>
</protein>
<dbReference type="RefSeq" id="WP_049993997.1">
    <property type="nucleotide sequence ID" value="NZ_CP031310.1"/>
</dbReference>
<reference evidence="1 2" key="1">
    <citation type="journal article" date="2019" name="Nat. Commun.">
        <title>A new type of DNA phosphorothioation-based antiviral system in archaea.</title>
        <authorList>
            <person name="Xiong L."/>
            <person name="Liu S."/>
            <person name="Chen S."/>
            <person name="Xiao Y."/>
            <person name="Zhu B."/>
            <person name="Gao Y."/>
            <person name="Zhang Y."/>
            <person name="Chen B."/>
            <person name="Luo J."/>
            <person name="Deng Z."/>
            <person name="Chen X."/>
            <person name="Wang L."/>
            <person name="Chen S."/>
        </authorList>
    </citation>
    <scope>NUCLEOTIDE SEQUENCE [LARGE SCALE GENOMIC DNA]</scope>
    <source>
        <strain evidence="1 2">CBA1105</strain>
    </source>
</reference>
<dbReference type="OrthoDB" id="286273at2157"/>
<dbReference type="GeneID" id="39847101"/>
<gene>
    <name evidence="1" type="ORF">DV733_04515</name>
</gene>
<dbReference type="Pfam" id="PF05768">
    <property type="entry name" value="Glrx-like"/>
    <property type="match status" value="1"/>
</dbReference>
<proteinExistence type="predicted"/>
<dbReference type="Gene3D" id="3.40.30.10">
    <property type="entry name" value="Glutaredoxin"/>
    <property type="match status" value="1"/>
</dbReference>
<dbReference type="AlphaFoldDB" id="A0A4D6H9H1"/>
<keyword evidence="2" id="KW-1185">Reference proteome</keyword>
<name>A0A4D6H9H1_9EURY</name>
<dbReference type="InterPro" id="IPR008554">
    <property type="entry name" value="Glutaredoxin-like"/>
</dbReference>
<dbReference type="Proteomes" id="UP000296706">
    <property type="component" value="Chromosome"/>
</dbReference>
<dbReference type="InterPro" id="IPR036249">
    <property type="entry name" value="Thioredoxin-like_sf"/>
</dbReference>
<organism evidence="1 2">
    <name type="scientific">Halapricum salinum</name>
    <dbReference type="NCBI Taxonomy" id="1457250"/>
    <lineage>
        <taxon>Archaea</taxon>
        <taxon>Methanobacteriati</taxon>
        <taxon>Methanobacteriota</taxon>
        <taxon>Stenosarchaea group</taxon>
        <taxon>Halobacteria</taxon>
        <taxon>Halobacteriales</taxon>
        <taxon>Haloarculaceae</taxon>
        <taxon>Halapricum</taxon>
    </lineage>
</organism>
<dbReference type="EMBL" id="CP031310">
    <property type="protein sequence ID" value="QCC50549.1"/>
    <property type="molecule type" value="Genomic_DNA"/>
</dbReference>